<gene>
    <name evidence="1" type="ORF">MBM_05533</name>
</gene>
<protein>
    <submittedName>
        <fullName evidence="1">Uncharacterized protein</fullName>
    </submittedName>
</protein>
<reference evidence="1 2" key="1">
    <citation type="journal article" date="2012" name="BMC Genomics">
        <title>Sequencing the genome of Marssonina brunnea reveals fungus-poplar co-evolution.</title>
        <authorList>
            <person name="Zhu S."/>
            <person name="Cao Y.-Z."/>
            <person name="Jiang C."/>
            <person name="Tan B.-Y."/>
            <person name="Wang Z."/>
            <person name="Feng S."/>
            <person name="Zhang L."/>
            <person name="Su X.-H."/>
            <person name="Brejova B."/>
            <person name="Vinar T."/>
            <person name="Xu M."/>
            <person name="Wang M.-X."/>
            <person name="Zhang S.-G."/>
            <person name="Huang M.-R."/>
            <person name="Wu R."/>
            <person name="Zhou Y."/>
        </authorList>
    </citation>
    <scope>NUCLEOTIDE SEQUENCE [LARGE SCALE GENOMIC DNA]</scope>
    <source>
        <strain evidence="1 2">MB_m1</strain>
    </source>
</reference>
<accession>K1XUB0</accession>
<dbReference type="KEGG" id="mbe:MBM_05533"/>
<dbReference type="AlphaFoldDB" id="K1XUB0"/>
<dbReference type="EMBL" id="JH921439">
    <property type="protein sequence ID" value="EKD16239.1"/>
    <property type="molecule type" value="Genomic_DNA"/>
</dbReference>
<evidence type="ECO:0000313" key="1">
    <source>
        <dbReference type="EMBL" id="EKD16239.1"/>
    </source>
</evidence>
<keyword evidence="2" id="KW-1185">Reference proteome</keyword>
<dbReference type="HOGENOM" id="CLU_2085324_0_0_1"/>
<name>K1XUB0_MARBU</name>
<dbReference type="Proteomes" id="UP000006753">
    <property type="component" value="Unassembled WGS sequence"/>
</dbReference>
<dbReference type="InParanoid" id="K1XUB0"/>
<evidence type="ECO:0000313" key="2">
    <source>
        <dbReference type="Proteomes" id="UP000006753"/>
    </source>
</evidence>
<proteinExistence type="predicted"/>
<organism evidence="1 2">
    <name type="scientific">Marssonina brunnea f. sp. multigermtubi (strain MB_m1)</name>
    <name type="common">Marssonina leaf spot fungus</name>
    <dbReference type="NCBI Taxonomy" id="1072389"/>
    <lineage>
        <taxon>Eukaryota</taxon>
        <taxon>Fungi</taxon>
        <taxon>Dikarya</taxon>
        <taxon>Ascomycota</taxon>
        <taxon>Pezizomycotina</taxon>
        <taxon>Leotiomycetes</taxon>
        <taxon>Helotiales</taxon>
        <taxon>Drepanopezizaceae</taxon>
        <taxon>Drepanopeziza</taxon>
    </lineage>
</organism>
<sequence length="117" mass="13163">MAPPVHKWALSREEEQSGKTSICAYLGLVGGDDSVSTCTRRCLLRTSSSLLQQRVWRAEIELESRKRIIDMRPLFPYGGSEPPSSFLLEHYANYGLYLTGIPTENTLRGFAIEGERV</sequence>